<dbReference type="OrthoDB" id="7068874at2"/>
<sequence length="72" mass="7884">MRKVFKLDEIDCAVCAGKLEDAIKKLDGVEDAKINFLTQKLTLVADDADFDTVLDAVVKLTASIEPDCEILV</sequence>
<organism evidence="2 3">
    <name type="scientific">Collinsella stercoris DSM 13279</name>
    <dbReference type="NCBI Taxonomy" id="445975"/>
    <lineage>
        <taxon>Bacteria</taxon>
        <taxon>Bacillati</taxon>
        <taxon>Actinomycetota</taxon>
        <taxon>Coriobacteriia</taxon>
        <taxon>Coriobacteriales</taxon>
        <taxon>Coriobacteriaceae</taxon>
        <taxon>Collinsella</taxon>
    </lineage>
</organism>
<protein>
    <submittedName>
        <fullName evidence="2">Heavy metal-associated domain protein</fullName>
    </submittedName>
</protein>
<dbReference type="PROSITE" id="PS50846">
    <property type="entry name" value="HMA_2"/>
    <property type="match status" value="1"/>
</dbReference>
<reference evidence="2 3" key="1">
    <citation type="submission" date="2008-10" db="EMBL/GenBank/DDBJ databases">
        <title>Draft genome sequence of Collinsella stercoris (DSM 13279).</title>
        <authorList>
            <person name="Sudarsanam P."/>
            <person name="Ley R."/>
            <person name="Guruge J."/>
            <person name="Turnbaugh P.J."/>
            <person name="Mahowald M."/>
            <person name="Liep D."/>
            <person name="Gordon J."/>
        </authorList>
    </citation>
    <scope>NUCLEOTIDE SEQUENCE [LARGE SCALE GENOMIC DNA]</scope>
    <source>
        <strain evidence="2 3">DSM 13279</strain>
    </source>
</reference>
<dbReference type="GeneID" id="98001602"/>
<keyword evidence="3" id="KW-1185">Reference proteome</keyword>
<dbReference type="AlphaFoldDB" id="B6GE46"/>
<dbReference type="STRING" id="445975.COLSTE_02383"/>
<name>B6GE46_9ACTN</name>
<dbReference type="SUPFAM" id="SSF55008">
    <property type="entry name" value="HMA, heavy metal-associated domain"/>
    <property type="match status" value="1"/>
</dbReference>
<dbReference type="CDD" id="cd00371">
    <property type="entry name" value="HMA"/>
    <property type="match status" value="1"/>
</dbReference>
<dbReference type="Gene3D" id="3.30.70.100">
    <property type="match status" value="1"/>
</dbReference>
<feature type="domain" description="HMA" evidence="1">
    <location>
        <begin position="1"/>
        <end position="69"/>
    </location>
</feature>
<evidence type="ECO:0000313" key="3">
    <source>
        <dbReference type="Proteomes" id="UP000003560"/>
    </source>
</evidence>
<reference evidence="2 3" key="2">
    <citation type="submission" date="2008-10" db="EMBL/GenBank/DDBJ databases">
        <authorList>
            <person name="Fulton L."/>
            <person name="Clifton S."/>
            <person name="Fulton B."/>
            <person name="Xu J."/>
            <person name="Minx P."/>
            <person name="Pepin K.H."/>
            <person name="Johnson M."/>
            <person name="Thiruvilangam P."/>
            <person name="Bhonagiri V."/>
            <person name="Nash W.E."/>
            <person name="Mardis E.R."/>
            <person name="Wilson R.K."/>
        </authorList>
    </citation>
    <scope>NUCLEOTIDE SEQUENCE [LARGE SCALE GENOMIC DNA]</scope>
    <source>
        <strain evidence="2 3">DSM 13279</strain>
    </source>
</reference>
<proteinExistence type="predicted"/>
<gene>
    <name evidence="2" type="ORF">COLSTE_02383</name>
</gene>
<dbReference type="EMBL" id="ABXJ01000142">
    <property type="protein sequence ID" value="EEA89429.1"/>
    <property type="molecule type" value="Genomic_DNA"/>
</dbReference>
<accession>B6GE46</accession>
<dbReference type="GO" id="GO:0046872">
    <property type="term" value="F:metal ion binding"/>
    <property type="evidence" value="ECO:0007669"/>
    <property type="project" value="InterPro"/>
</dbReference>
<dbReference type="eggNOG" id="COG2608">
    <property type="taxonomic scope" value="Bacteria"/>
</dbReference>
<evidence type="ECO:0000313" key="2">
    <source>
        <dbReference type="EMBL" id="EEA89429.1"/>
    </source>
</evidence>
<dbReference type="Pfam" id="PF00403">
    <property type="entry name" value="HMA"/>
    <property type="match status" value="1"/>
</dbReference>
<dbReference type="Proteomes" id="UP000003560">
    <property type="component" value="Unassembled WGS sequence"/>
</dbReference>
<comment type="caution">
    <text evidence="2">The sequence shown here is derived from an EMBL/GenBank/DDBJ whole genome shotgun (WGS) entry which is preliminary data.</text>
</comment>
<evidence type="ECO:0000259" key="1">
    <source>
        <dbReference type="PROSITE" id="PS50846"/>
    </source>
</evidence>
<dbReference type="HOGENOM" id="CLU_134973_9_1_11"/>
<dbReference type="InterPro" id="IPR006121">
    <property type="entry name" value="HMA_dom"/>
</dbReference>
<dbReference type="InterPro" id="IPR036163">
    <property type="entry name" value="HMA_dom_sf"/>
</dbReference>
<dbReference type="RefSeq" id="WP_006722005.1">
    <property type="nucleotide sequence ID" value="NZ_CP085935.1"/>
</dbReference>